<dbReference type="KEGG" id="ehn:H9Q80_14500"/>
<proteinExistence type="predicted"/>
<evidence type="ECO:0000259" key="1">
    <source>
        <dbReference type="Pfam" id="PF13443"/>
    </source>
</evidence>
<evidence type="ECO:0000313" key="2">
    <source>
        <dbReference type="EMBL" id="QNM11446.1"/>
    </source>
</evidence>
<accession>A0A7G9GKW4</accession>
<dbReference type="PANTHER" id="PTHR37301">
    <property type="entry name" value="DNA-BINDING PROTEIN-RELATED"/>
    <property type="match status" value="1"/>
</dbReference>
<dbReference type="InterPro" id="IPR010982">
    <property type="entry name" value="Lambda_DNA-bd_dom_sf"/>
</dbReference>
<organism evidence="2 3">
    <name type="scientific">[Eubacterium] hominis</name>
    <dbReference type="NCBI Taxonomy" id="2764325"/>
    <lineage>
        <taxon>Bacteria</taxon>
        <taxon>Bacillati</taxon>
        <taxon>Bacillota</taxon>
        <taxon>Erysipelotrichia</taxon>
        <taxon>Erysipelotrichales</taxon>
        <taxon>Erysipelotrichaceae</taxon>
        <taxon>Amedibacillus</taxon>
    </lineage>
</organism>
<dbReference type="SUPFAM" id="SSF47413">
    <property type="entry name" value="lambda repressor-like DNA-binding domains"/>
    <property type="match status" value="1"/>
</dbReference>
<keyword evidence="3" id="KW-1185">Reference proteome</keyword>
<dbReference type="AlphaFoldDB" id="A0A7G9GKW4"/>
<dbReference type="RefSeq" id="WP_117454132.1">
    <property type="nucleotide sequence ID" value="NZ_CP060636.1"/>
</dbReference>
<dbReference type="PANTHER" id="PTHR37301:SF1">
    <property type="entry name" value="DNA-BINDING PROTEIN"/>
    <property type="match status" value="1"/>
</dbReference>
<dbReference type="Gene3D" id="1.10.260.40">
    <property type="entry name" value="lambda repressor-like DNA-binding domains"/>
    <property type="match status" value="1"/>
</dbReference>
<sequence length="71" mass="8468">MLTFYKLFDLMNRKDINKTELRRGAKISNSTMNRLVHNDIVQTDTIERICKFLKCQPGDIMEYEKKKAKNE</sequence>
<protein>
    <submittedName>
        <fullName evidence="2">Helix-turn-helix transcriptional regulator</fullName>
    </submittedName>
</protein>
<name>A0A7G9GKW4_9FIRM</name>
<gene>
    <name evidence="2" type="ORF">H9Q80_14500</name>
</gene>
<dbReference type="InterPro" id="IPR001387">
    <property type="entry name" value="Cro/C1-type_HTH"/>
</dbReference>
<reference evidence="2 3" key="1">
    <citation type="submission" date="2020-08" db="EMBL/GenBank/DDBJ databases">
        <authorList>
            <person name="Liu C."/>
            <person name="Sun Q."/>
        </authorList>
    </citation>
    <scope>NUCLEOTIDE SEQUENCE [LARGE SCALE GENOMIC DNA]</scope>
    <source>
        <strain evidence="2 3">NSJ-61</strain>
    </source>
</reference>
<dbReference type="Proteomes" id="UP000515856">
    <property type="component" value="Chromosome"/>
</dbReference>
<dbReference type="EMBL" id="CP060636">
    <property type="protein sequence ID" value="QNM11446.1"/>
    <property type="molecule type" value="Genomic_DNA"/>
</dbReference>
<evidence type="ECO:0000313" key="3">
    <source>
        <dbReference type="Proteomes" id="UP000515856"/>
    </source>
</evidence>
<feature type="domain" description="HTH cro/C1-type" evidence="1">
    <location>
        <begin position="7"/>
        <end position="65"/>
    </location>
</feature>
<dbReference type="GO" id="GO:0003677">
    <property type="term" value="F:DNA binding"/>
    <property type="evidence" value="ECO:0007669"/>
    <property type="project" value="InterPro"/>
</dbReference>
<dbReference type="Pfam" id="PF13443">
    <property type="entry name" value="HTH_26"/>
    <property type="match status" value="1"/>
</dbReference>